<feature type="transmembrane region" description="Helical" evidence="1">
    <location>
        <begin position="256"/>
        <end position="277"/>
    </location>
</feature>
<evidence type="ECO:0000256" key="1">
    <source>
        <dbReference type="SAM" id="Phobius"/>
    </source>
</evidence>
<sequence length="286" mass="31578">MSDRTATPGAGAGVATDRIRRYTRGVGLLIVPFLVVASVLLHILPGRTEELFAWTITPPLSAMFLACAYIGGIWFFVTVIRQRAWHRVRWGFPAVIVFASLLSISTFLHWDRFHFGHISFIVWVTLYVTTPFLVAAAVVVQRGEDRGAPELRDFLLPLWLRVVLAVIGLAALATGVVLFVVPQFAIDGWAWQLTPLTARVCGAILTLPGMVNVWMLVDARWSAFRWVVQAELVSLVFIAAALAIRGSDLLWSRPATPLFVGGIVVSLLAFAGFYLYCDRRRTAAAV</sequence>
<keyword evidence="3" id="KW-1185">Reference proteome</keyword>
<feature type="transmembrane region" description="Helical" evidence="1">
    <location>
        <begin position="88"/>
        <end position="108"/>
    </location>
</feature>
<accession>A0ABT2H672</accession>
<protein>
    <submittedName>
        <fullName evidence="2">Uncharacterized protein</fullName>
    </submittedName>
</protein>
<feature type="transmembrane region" description="Helical" evidence="1">
    <location>
        <begin position="120"/>
        <end position="140"/>
    </location>
</feature>
<reference evidence="2" key="1">
    <citation type="submission" date="2022-08" db="EMBL/GenBank/DDBJ databases">
        <authorList>
            <person name="Deng Y."/>
            <person name="Han X.-F."/>
            <person name="Zhang Y.-Q."/>
        </authorList>
    </citation>
    <scope>NUCLEOTIDE SEQUENCE</scope>
    <source>
        <strain evidence="2">CPCC 203386</strain>
    </source>
</reference>
<comment type="caution">
    <text evidence="2">The sequence shown here is derived from an EMBL/GenBank/DDBJ whole genome shotgun (WGS) entry which is preliminary data.</text>
</comment>
<feature type="transmembrane region" description="Helical" evidence="1">
    <location>
        <begin position="224"/>
        <end position="244"/>
    </location>
</feature>
<feature type="transmembrane region" description="Helical" evidence="1">
    <location>
        <begin position="26"/>
        <end position="45"/>
    </location>
</feature>
<gene>
    <name evidence="2" type="ORF">N1032_16915</name>
</gene>
<evidence type="ECO:0000313" key="3">
    <source>
        <dbReference type="Proteomes" id="UP001165586"/>
    </source>
</evidence>
<feature type="transmembrane region" description="Helical" evidence="1">
    <location>
        <begin position="196"/>
        <end position="217"/>
    </location>
</feature>
<dbReference type="Proteomes" id="UP001165586">
    <property type="component" value="Unassembled WGS sequence"/>
</dbReference>
<dbReference type="EMBL" id="JANLCJ010000006">
    <property type="protein sequence ID" value="MCS5735431.1"/>
    <property type="molecule type" value="Genomic_DNA"/>
</dbReference>
<organism evidence="2 3">
    <name type="scientific">Herbiconiux daphne</name>
    <dbReference type="NCBI Taxonomy" id="2970914"/>
    <lineage>
        <taxon>Bacteria</taxon>
        <taxon>Bacillati</taxon>
        <taxon>Actinomycetota</taxon>
        <taxon>Actinomycetes</taxon>
        <taxon>Micrococcales</taxon>
        <taxon>Microbacteriaceae</taxon>
        <taxon>Herbiconiux</taxon>
    </lineage>
</organism>
<feature type="transmembrane region" description="Helical" evidence="1">
    <location>
        <begin position="51"/>
        <end position="76"/>
    </location>
</feature>
<keyword evidence="1" id="KW-0472">Membrane</keyword>
<dbReference type="RefSeq" id="WP_259540356.1">
    <property type="nucleotide sequence ID" value="NZ_JANLCJ010000006.1"/>
</dbReference>
<keyword evidence="1" id="KW-0812">Transmembrane</keyword>
<feature type="transmembrane region" description="Helical" evidence="1">
    <location>
        <begin position="160"/>
        <end position="184"/>
    </location>
</feature>
<proteinExistence type="predicted"/>
<name>A0ABT2H672_9MICO</name>
<evidence type="ECO:0000313" key="2">
    <source>
        <dbReference type="EMBL" id="MCS5735431.1"/>
    </source>
</evidence>
<keyword evidence="1" id="KW-1133">Transmembrane helix</keyword>